<keyword evidence="2" id="KW-1185">Reference proteome</keyword>
<evidence type="ECO:0000313" key="1">
    <source>
        <dbReference type="EMBL" id="GIP56727.1"/>
    </source>
</evidence>
<gene>
    <name evidence="1" type="ORF">J15TS10_05410</name>
</gene>
<dbReference type="EMBL" id="BOSM01000001">
    <property type="protein sequence ID" value="GIP56727.1"/>
    <property type="molecule type" value="Genomic_DNA"/>
</dbReference>
<dbReference type="RefSeq" id="WP_213588765.1">
    <property type="nucleotide sequence ID" value="NZ_BOSM01000001.1"/>
</dbReference>
<comment type="caution">
    <text evidence="1">The sequence shown here is derived from an EMBL/GenBank/DDBJ whole genome shotgun (WGS) entry which is preliminary data.</text>
</comment>
<reference evidence="1 2" key="1">
    <citation type="submission" date="2021-03" db="EMBL/GenBank/DDBJ databases">
        <title>Antimicrobial resistance genes in bacteria isolated from Japanese honey, and their potential for conferring macrolide and lincosamide resistance in the American foulbrood pathogen Paenibacillus larvae.</title>
        <authorList>
            <person name="Okamoto M."/>
            <person name="Kumagai M."/>
            <person name="Kanamori H."/>
            <person name="Takamatsu D."/>
        </authorList>
    </citation>
    <scope>NUCLEOTIDE SEQUENCE [LARGE SCALE GENOMIC DNA]</scope>
    <source>
        <strain evidence="1 2">J15TS10</strain>
    </source>
</reference>
<name>A0ABQ4MM37_9BACL</name>
<evidence type="ECO:0000313" key="2">
    <source>
        <dbReference type="Proteomes" id="UP000681290"/>
    </source>
</evidence>
<organism evidence="1 2">
    <name type="scientific">Paenibacillus woosongensis</name>
    <dbReference type="NCBI Taxonomy" id="307580"/>
    <lineage>
        <taxon>Bacteria</taxon>
        <taxon>Bacillati</taxon>
        <taxon>Bacillota</taxon>
        <taxon>Bacilli</taxon>
        <taxon>Bacillales</taxon>
        <taxon>Paenibacillaceae</taxon>
        <taxon>Paenibacillus</taxon>
    </lineage>
</organism>
<proteinExistence type="predicted"/>
<protein>
    <submittedName>
        <fullName evidence="1">Uncharacterized protein</fullName>
    </submittedName>
</protein>
<accession>A0ABQ4MM37</accession>
<sequence length="77" mass="8808">MGNIDKRNRLSEEVFTYKITKDNKIFIYWMGKQVTILTGKASGKFLKAIEGKNHLDTQLVMAKLTGNFKRGNEKDGK</sequence>
<dbReference type="Proteomes" id="UP000681290">
    <property type="component" value="Unassembled WGS sequence"/>
</dbReference>